<proteinExistence type="predicted"/>
<feature type="domain" description="PilZ" evidence="1">
    <location>
        <begin position="20"/>
        <end position="117"/>
    </location>
</feature>
<evidence type="ECO:0000313" key="3">
    <source>
        <dbReference type="Proteomes" id="UP000027190"/>
    </source>
</evidence>
<dbReference type="RefSeq" id="WP_034741343.1">
    <property type="nucleotide sequence ID" value="NZ_AWFG01000041.1"/>
</dbReference>
<dbReference type="Pfam" id="PF07238">
    <property type="entry name" value="PilZ"/>
    <property type="match status" value="1"/>
</dbReference>
<dbReference type="AlphaFoldDB" id="A0A062UGD3"/>
<evidence type="ECO:0000313" key="2">
    <source>
        <dbReference type="EMBL" id="KCZ56758.1"/>
    </source>
</evidence>
<dbReference type="EMBL" id="AWFG01000041">
    <property type="protein sequence ID" value="KCZ56758.1"/>
    <property type="molecule type" value="Genomic_DNA"/>
</dbReference>
<organism evidence="2 3">
    <name type="scientific">Hyphomonas chukchiensis</name>
    <dbReference type="NCBI Taxonomy" id="1280947"/>
    <lineage>
        <taxon>Bacteria</taxon>
        <taxon>Pseudomonadati</taxon>
        <taxon>Pseudomonadota</taxon>
        <taxon>Alphaproteobacteria</taxon>
        <taxon>Hyphomonadales</taxon>
        <taxon>Hyphomonadaceae</taxon>
        <taxon>Hyphomonas</taxon>
    </lineage>
</organism>
<dbReference type="PATRIC" id="fig|1280947.3.peg.2645"/>
<accession>A0A062UGD3</accession>
<dbReference type="STRING" id="1280947.HY30_06475"/>
<gene>
    <name evidence="2" type="ORF">HY30_06475</name>
</gene>
<dbReference type="GO" id="GO:0035438">
    <property type="term" value="F:cyclic-di-GMP binding"/>
    <property type="evidence" value="ECO:0007669"/>
    <property type="project" value="InterPro"/>
</dbReference>
<name>A0A062UGD3_9PROT</name>
<protein>
    <recommendedName>
        <fullName evidence="1">PilZ domain-containing protein</fullName>
    </recommendedName>
</protein>
<dbReference type="InterPro" id="IPR009875">
    <property type="entry name" value="PilZ_domain"/>
</dbReference>
<dbReference type="SUPFAM" id="SSF141371">
    <property type="entry name" value="PilZ domain-like"/>
    <property type="match status" value="1"/>
</dbReference>
<comment type="caution">
    <text evidence="2">The sequence shown here is derived from an EMBL/GenBank/DDBJ whole genome shotgun (WGS) entry which is preliminary data.</text>
</comment>
<keyword evidence="3" id="KW-1185">Reference proteome</keyword>
<reference evidence="2 3" key="1">
    <citation type="journal article" date="2014" name="Antonie Van Leeuwenhoek">
        <title>Hyphomonas beringensis sp. nov. and Hyphomonas chukchiensis sp. nov., isolated from surface seawater of the Bering Sea and Chukchi Sea.</title>
        <authorList>
            <person name="Li C."/>
            <person name="Lai Q."/>
            <person name="Li G."/>
            <person name="Dong C."/>
            <person name="Wang J."/>
            <person name="Liao Y."/>
            <person name="Shao Z."/>
        </authorList>
    </citation>
    <scope>NUCLEOTIDE SEQUENCE [LARGE SCALE GENOMIC DNA]</scope>
    <source>
        <strain evidence="2 3">BH-BN04-4</strain>
    </source>
</reference>
<evidence type="ECO:0000259" key="1">
    <source>
        <dbReference type="Pfam" id="PF07238"/>
    </source>
</evidence>
<sequence>MDRFTSRLQAGLKRVQMEFRRAEPRVEAYRPGRMVWPDLCASRDISILDMSPSGAKLTFGEGAILPELPREFYLFIHGLGGHVSVRLVCEKRWQRAELVGVKFIKKLEDADFERLVAAAPSEH</sequence>
<dbReference type="OrthoDB" id="7619073at2"/>
<dbReference type="Proteomes" id="UP000027190">
    <property type="component" value="Unassembled WGS sequence"/>
</dbReference>